<dbReference type="InterPro" id="IPR001387">
    <property type="entry name" value="Cro/C1-type_HTH"/>
</dbReference>
<dbReference type="CDD" id="cd00093">
    <property type="entry name" value="HTH_XRE"/>
    <property type="match status" value="1"/>
</dbReference>
<dbReference type="EMBL" id="ADLO01000062">
    <property type="protein sequence ID" value="KGF55220.1"/>
    <property type="molecule type" value="Genomic_DNA"/>
</dbReference>
<proteinExistence type="predicted"/>
<dbReference type="Pfam" id="PF01381">
    <property type="entry name" value="HTH_3"/>
    <property type="match status" value="1"/>
</dbReference>
<name>A0A096B856_FLAPL</name>
<dbReference type="InterPro" id="IPR010982">
    <property type="entry name" value="Lambda_DNA-bd_dom_sf"/>
</dbReference>
<sequence length="110" mass="12469">METIEEFETFVRDRVVALHMGLPQKISARKLSYAIGQSAGYINKIETGQSLPSLSGLYYICKYFGITPKEFFDDGQRAPEKLRHLMDELVQLSDAQLEAVTAVVENMRKP</sequence>
<feature type="domain" description="HTH cro/C1-type" evidence="1">
    <location>
        <begin position="24"/>
        <end position="71"/>
    </location>
</feature>
<accession>A0A096B856</accession>
<gene>
    <name evidence="2" type="ORF">HMPREF9460_02199</name>
</gene>
<dbReference type="RefSeq" id="WP_009261322.1">
    <property type="nucleotide sequence ID" value="NZ_KN174163.1"/>
</dbReference>
<comment type="caution">
    <text evidence="2">The sequence shown here is derived from an EMBL/GenBank/DDBJ whole genome shotgun (WGS) entry which is preliminary data.</text>
</comment>
<keyword evidence="3" id="KW-1185">Reference proteome</keyword>
<dbReference type="Proteomes" id="UP000029585">
    <property type="component" value="Unassembled WGS sequence"/>
</dbReference>
<dbReference type="GO" id="GO:0003677">
    <property type="term" value="F:DNA binding"/>
    <property type="evidence" value="ECO:0007669"/>
    <property type="project" value="InterPro"/>
</dbReference>
<evidence type="ECO:0000313" key="3">
    <source>
        <dbReference type="Proteomes" id="UP000029585"/>
    </source>
</evidence>
<dbReference type="PATRIC" id="fig|742738.3.peg.2260"/>
<reference evidence="2 3" key="1">
    <citation type="submission" date="2011-08" db="EMBL/GenBank/DDBJ databases">
        <title>The Genome Sequence of Clostridium orbiscindens 1_3_50AFAA.</title>
        <authorList>
            <consortium name="The Broad Institute Genome Sequencing Platform"/>
            <person name="Earl A."/>
            <person name="Ward D."/>
            <person name="Feldgarden M."/>
            <person name="Gevers D."/>
            <person name="Daigneault M."/>
            <person name="Strauss J."/>
            <person name="Allen-Vercoe E."/>
            <person name="Young S.K."/>
            <person name="Zeng Q."/>
            <person name="Gargeya S."/>
            <person name="Fitzgerald M."/>
            <person name="Haas B."/>
            <person name="Abouelleil A."/>
            <person name="Alvarado L."/>
            <person name="Arachchi H.M."/>
            <person name="Berlin A."/>
            <person name="Brown A."/>
            <person name="Chapman S.B."/>
            <person name="Chen Z."/>
            <person name="Dunbar C."/>
            <person name="Freedman E."/>
            <person name="Gearin G."/>
            <person name="Gellesch M."/>
            <person name="Goldberg J."/>
            <person name="Griggs A."/>
            <person name="Gujja S."/>
            <person name="Heiman D."/>
            <person name="Howarth C."/>
            <person name="Larson L."/>
            <person name="Lui A."/>
            <person name="MacDonald P.J.P."/>
            <person name="Montmayeur A."/>
            <person name="Murphy C."/>
            <person name="Neiman D."/>
            <person name="Pearson M."/>
            <person name="Priest M."/>
            <person name="Roberts A."/>
            <person name="Saif S."/>
            <person name="Shea T."/>
            <person name="Shenoy N."/>
            <person name="Sisk P."/>
            <person name="Stolte C."/>
            <person name="Sykes S."/>
            <person name="Wortman J."/>
            <person name="Nusbaum C."/>
            <person name="Birren B."/>
        </authorList>
    </citation>
    <scope>NUCLEOTIDE SEQUENCE [LARGE SCALE GENOMIC DNA]</scope>
    <source>
        <strain evidence="2 3">1_3_50AFAA</strain>
    </source>
</reference>
<dbReference type="PROSITE" id="PS50943">
    <property type="entry name" value="HTH_CROC1"/>
    <property type="match status" value="1"/>
</dbReference>
<dbReference type="AlphaFoldDB" id="A0A096B856"/>
<dbReference type="SMART" id="SM00530">
    <property type="entry name" value="HTH_XRE"/>
    <property type="match status" value="1"/>
</dbReference>
<dbReference type="SUPFAM" id="SSF47413">
    <property type="entry name" value="lambda repressor-like DNA-binding domains"/>
    <property type="match status" value="1"/>
</dbReference>
<evidence type="ECO:0000313" key="2">
    <source>
        <dbReference type="EMBL" id="KGF55220.1"/>
    </source>
</evidence>
<evidence type="ECO:0000259" key="1">
    <source>
        <dbReference type="PROSITE" id="PS50943"/>
    </source>
</evidence>
<protein>
    <recommendedName>
        <fullName evidence="1">HTH cro/C1-type domain-containing protein</fullName>
    </recommendedName>
</protein>
<dbReference type="HOGENOM" id="CLU_066192_17_15_9"/>
<organism evidence="2 3">
    <name type="scientific">Flavonifractor plautii 1_3_50AFAA</name>
    <dbReference type="NCBI Taxonomy" id="742738"/>
    <lineage>
        <taxon>Bacteria</taxon>
        <taxon>Bacillati</taxon>
        <taxon>Bacillota</taxon>
        <taxon>Clostridia</taxon>
        <taxon>Eubacteriales</taxon>
        <taxon>Oscillospiraceae</taxon>
        <taxon>Flavonifractor</taxon>
    </lineage>
</organism>
<dbReference type="eggNOG" id="COG1476">
    <property type="taxonomic scope" value="Bacteria"/>
</dbReference>
<dbReference type="Gene3D" id="1.10.260.40">
    <property type="entry name" value="lambda repressor-like DNA-binding domains"/>
    <property type="match status" value="1"/>
</dbReference>